<keyword evidence="1" id="KW-0472">Membrane</keyword>
<name>A0A7W9J554_9ACTN</name>
<sequence>MSDTVQESSSSTANAASLDRERAGGRPVVGVALGAVAVVHLAITPVVYADSSRSIRDAGIVGSVDADPELVDLRSASFWYASSGWAMLLLAVLIGRVERREGVVPAPAVWGLAGISLWGLLFMPVSGFLALLGVASYAGLRRRRRA</sequence>
<dbReference type="Proteomes" id="UP000549971">
    <property type="component" value="Unassembled WGS sequence"/>
</dbReference>
<feature type="transmembrane region" description="Helical" evidence="1">
    <location>
        <begin position="78"/>
        <end position="97"/>
    </location>
</feature>
<keyword evidence="3" id="KW-1185">Reference proteome</keyword>
<organism evidence="2 3">
    <name type="scientific">Kribbella italica</name>
    <dbReference type="NCBI Taxonomy" id="1540520"/>
    <lineage>
        <taxon>Bacteria</taxon>
        <taxon>Bacillati</taxon>
        <taxon>Actinomycetota</taxon>
        <taxon>Actinomycetes</taxon>
        <taxon>Propionibacteriales</taxon>
        <taxon>Kribbellaceae</taxon>
        <taxon>Kribbella</taxon>
    </lineage>
</organism>
<comment type="caution">
    <text evidence="2">The sequence shown here is derived from an EMBL/GenBank/DDBJ whole genome shotgun (WGS) entry which is preliminary data.</text>
</comment>
<evidence type="ECO:0000313" key="2">
    <source>
        <dbReference type="EMBL" id="MBB5835703.1"/>
    </source>
</evidence>
<protein>
    <recommendedName>
        <fullName evidence="4">DUF4064 domain-containing protein</fullName>
    </recommendedName>
</protein>
<evidence type="ECO:0008006" key="4">
    <source>
        <dbReference type="Google" id="ProtNLM"/>
    </source>
</evidence>
<dbReference type="InterPro" id="IPR045590">
    <property type="entry name" value="DUF6463"/>
</dbReference>
<proteinExistence type="predicted"/>
<feature type="transmembrane region" description="Helical" evidence="1">
    <location>
        <begin position="117"/>
        <end position="140"/>
    </location>
</feature>
<keyword evidence="1" id="KW-1133">Transmembrane helix</keyword>
<reference evidence="2 3" key="1">
    <citation type="submission" date="2020-08" db="EMBL/GenBank/DDBJ databases">
        <title>Sequencing the genomes of 1000 actinobacteria strains.</title>
        <authorList>
            <person name="Klenk H.-P."/>
        </authorList>
    </citation>
    <scope>NUCLEOTIDE SEQUENCE [LARGE SCALE GENOMIC DNA]</scope>
    <source>
        <strain evidence="2 3">DSM 28967</strain>
    </source>
</reference>
<keyword evidence="1" id="KW-0812">Transmembrane</keyword>
<accession>A0A7W9J554</accession>
<evidence type="ECO:0000256" key="1">
    <source>
        <dbReference type="SAM" id="Phobius"/>
    </source>
</evidence>
<dbReference type="RefSeq" id="WP_184795317.1">
    <property type="nucleotide sequence ID" value="NZ_JACHMY010000001.1"/>
</dbReference>
<dbReference type="AlphaFoldDB" id="A0A7W9J554"/>
<gene>
    <name evidence="2" type="ORF">HDA39_002437</name>
</gene>
<feature type="transmembrane region" description="Helical" evidence="1">
    <location>
        <begin position="28"/>
        <end position="48"/>
    </location>
</feature>
<evidence type="ECO:0000313" key="3">
    <source>
        <dbReference type="Proteomes" id="UP000549971"/>
    </source>
</evidence>
<dbReference type="Pfam" id="PF20064">
    <property type="entry name" value="DUF6463"/>
    <property type="match status" value="1"/>
</dbReference>
<dbReference type="EMBL" id="JACHMY010000001">
    <property type="protein sequence ID" value="MBB5835703.1"/>
    <property type="molecule type" value="Genomic_DNA"/>
</dbReference>